<dbReference type="EMBL" id="CM044703">
    <property type="protein sequence ID" value="KAI5671870.1"/>
    <property type="molecule type" value="Genomic_DNA"/>
</dbReference>
<evidence type="ECO:0000313" key="1">
    <source>
        <dbReference type="EMBL" id="KAI5671870.1"/>
    </source>
</evidence>
<name>A0ACC0BGS3_CATRO</name>
<proteinExistence type="predicted"/>
<dbReference type="Proteomes" id="UP001060085">
    <property type="component" value="Linkage Group LG03"/>
</dbReference>
<keyword evidence="2" id="KW-1185">Reference proteome</keyword>
<organism evidence="1 2">
    <name type="scientific">Catharanthus roseus</name>
    <name type="common">Madagascar periwinkle</name>
    <name type="synonym">Vinca rosea</name>
    <dbReference type="NCBI Taxonomy" id="4058"/>
    <lineage>
        <taxon>Eukaryota</taxon>
        <taxon>Viridiplantae</taxon>
        <taxon>Streptophyta</taxon>
        <taxon>Embryophyta</taxon>
        <taxon>Tracheophyta</taxon>
        <taxon>Spermatophyta</taxon>
        <taxon>Magnoliopsida</taxon>
        <taxon>eudicotyledons</taxon>
        <taxon>Gunneridae</taxon>
        <taxon>Pentapetalae</taxon>
        <taxon>asterids</taxon>
        <taxon>lamiids</taxon>
        <taxon>Gentianales</taxon>
        <taxon>Apocynaceae</taxon>
        <taxon>Rauvolfioideae</taxon>
        <taxon>Vinceae</taxon>
        <taxon>Catharanthinae</taxon>
        <taxon>Catharanthus</taxon>
    </lineage>
</organism>
<accession>A0ACC0BGS3</accession>
<protein>
    <submittedName>
        <fullName evidence="1">Uncharacterized protein</fullName>
    </submittedName>
</protein>
<reference evidence="2" key="1">
    <citation type="journal article" date="2023" name="Nat. Plants">
        <title>Single-cell RNA sequencing provides a high-resolution roadmap for understanding the multicellular compartmentation of specialized metabolism.</title>
        <authorList>
            <person name="Sun S."/>
            <person name="Shen X."/>
            <person name="Li Y."/>
            <person name="Li Y."/>
            <person name="Wang S."/>
            <person name="Li R."/>
            <person name="Zhang H."/>
            <person name="Shen G."/>
            <person name="Guo B."/>
            <person name="Wei J."/>
            <person name="Xu J."/>
            <person name="St-Pierre B."/>
            <person name="Chen S."/>
            <person name="Sun C."/>
        </authorList>
    </citation>
    <scope>NUCLEOTIDE SEQUENCE [LARGE SCALE GENOMIC DNA]</scope>
</reference>
<evidence type="ECO:0000313" key="2">
    <source>
        <dbReference type="Proteomes" id="UP001060085"/>
    </source>
</evidence>
<sequence>MAFWGAYVKPGDPYILKPDSEGRRLRITQATLGEQSEVELPRSVLQCAVGNNLPISVCSLSMKELHCCPLNLEFEELEDVMFSVVGPQGVYLAGAYLAQCAACTARDGANGFIIKYYDGKASEEAENLNDKRLSSTENGAESENGKTFTAEKVENEESKKLSRNEKAEDEKDRNRTTSEVVAKEKDKMLSEPEEDIGDTDSFVDCSLYGSEDNTYGLCDSFIDDGLSVQHPMQEILGVQDNDNMAQNVKPKNRKSSRKVLQKNLATESGGHNRSQQKGRTVKKLSLGINKGADYERELGGPLGRGKRDKFNHCTESGEPESGLDANFDVATKEHYLQGMPSQRKRKRNEKSERKKEGLSGDIVIEELAKGKPDGKIAVQGRKVKIMYTAWVKETGKVIGSNIGEAPFKFQLGDEEIIKGWNVGVDVAFRVSGMRVGDKRRVILPPSMGSWKVDETTIPPNSYLVYDIELIGVH</sequence>
<gene>
    <name evidence="1" type="ORF">M9H77_12234</name>
</gene>
<comment type="caution">
    <text evidence="1">The sequence shown here is derived from an EMBL/GenBank/DDBJ whole genome shotgun (WGS) entry which is preliminary data.</text>
</comment>